<dbReference type="RefSeq" id="WP_174405640.1">
    <property type="nucleotide sequence ID" value="NZ_BLVO01000013.1"/>
</dbReference>
<reference evidence="1 2" key="1">
    <citation type="submission" date="2020-05" db="EMBL/GenBank/DDBJ databases">
        <title>Draft genome sequence of Desulfovibrio sp. strain HN2T.</title>
        <authorList>
            <person name="Ueno A."/>
            <person name="Tamazawa S."/>
            <person name="Tamamura S."/>
            <person name="Murakami T."/>
            <person name="Kiyama T."/>
            <person name="Inomata H."/>
            <person name="Amano Y."/>
            <person name="Miyakawa K."/>
            <person name="Tamaki H."/>
            <person name="Naganuma T."/>
            <person name="Kaneko K."/>
        </authorList>
    </citation>
    <scope>NUCLEOTIDE SEQUENCE [LARGE SCALE GENOMIC DNA]</scope>
    <source>
        <strain evidence="1 2">HN2</strain>
    </source>
</reference>
<proteinExistence type="predicted"/>
<dbReference type="Gene3D" id="3.40.50.1980">
    <property type="entry name" value="Nitrogenase molybdenum iron protein domain"/>
    <property type="match status" value="1"/>
</dbReference>
<comment type="caution">
    <text evidence="1">The sequence shown here is derived from an EMBL/GenBank/DDBJ whole genome shotgun (WGS) entry which is preliminary data.</text>
</comment>
<dbReference type="EMBL" id="BLVO01000013">
    <property type="protein sequence ID" value="GFM34008.1"/>
    <property type="molecule type" value="Genomic_DNA"/>
</dbReference>
<accession>A0A7J0BKA4</accession>
<keyword evidence="2" id="KW-1185">Reference proteome</keyword>
<evidence type="ECO:0000313" key="2">
    <source>
        <dbReference type="Proteomes" id="UP000503840"/>
    </source>
</evidence>
<protein>
    <submittedName>
        <fullName evidence="1">Uncharacterized protein</fullName>
    </submittedName>
</protein>
<organism evidence="1 2">
    <name type="scientific">Desulfovibrio subterraneus</name>
    <dbReference type="NCBI Taxonomy" id="2718620"/>
    <lineage>
        <taxon>Bacteria</taxon>
        <taxon>Pseudomonadati</taxon>
        <taxon>Thermodesulfobacteriota</taxon>
        <taxon>Desulfovibrionia</taxon>
        <taxon>Desulfovibrionales</taxon>
        <taxon>Desulfovibrionaceae</taxon>
        <taxon>Desulfovibrio</taxon>
    </lineage>
</organism>
<sequence>MFDESPFPDWLGTFLVPDEEFGEAYESTTPERRAWLKTCIARLHVLHGAAGMTWGRAEKQWRQGFVSVAEIRPVEWTIVFLAGEYASGPRSVAALMPALLAGVANVLVVRIADEGAPWAAPVLAGFELAGQEAVVNLAADRMPVLLSEMANKGSGRCLVLGKIDEALKAAVARFALDCSPHVACWFEPVSGSLAIAGAEDACDIDEDLLSWAHPDLQIVRYDGENLEMVQEEGGFLALAGTPDLVDIVPDSIPLMLGPGQEGCWIWPELEPQFFMQRRLSLMTEM</sequence>
<dbReference type="AlphaFoldDB" id="A0A7J0BKA4"/>
<evidence type="ECO:0000313" key="1">
    <source>
        <dbReference type="EMBL" id="GFM34008.1"/>
    </source>
</evidence>
<gene>
    <name evidence="1" type="ORF">DSM101010T_23730</name>
</gene>
<dbReference type="Proteomes" id="UP000503840">
    <property type="component" value="Unassembled WGS sequence"/>
</dbReference>
<name>A0A7J0BKA4_9BACT</name>